<reference evidence="10 11" key="1">
    <citation type="submission" date="2016-10" db="EMBL/GenBank/DDBJ databases">
        <authorList>
            <person name="de Groot N.N."/>
        </authorList>
    </citation>
    <scope>NUCLEOTIDE SEQUENCE [LARGE SCALE GENOMIC DNA]</scope>
    <source>
        <strain evidence="10 11">CGMCC 1.9159</strain>
    </source>
</reference>
<dbReference type="Gene3D" id="2.40.40.20">
    <property type="match status" value="1"/>
</dbReference>
<dbReference type="GO" id="GO:0009055">
    <property type="term" value="F:electron transfer activity"/>
    <property type="evidence" value="ECO:0007669"/>
    <property type="project" value="TreeGrafter"/>
</dbReference>
<dbReference type="FunFam" id="3.40.228.10:FF:000004">
    <property type="entry name" value="Dimethyl sulfoxide reductase subunit A"/>
    <property type="match status" value="1"/>
</dbReference>
<dbReference type="GO" id="GO:0043546">
    <property type="term" value="F:molybdopterin cofactor binding"/>
    <property type="evidence" value="ECO:0007669"/>
    <property type="project" value="InterPro"/>
</dbReference>
<dbReference type="InterPro" id="IPR009010">
    <property type="entry name" value="Asp_de-COase-like_dom_sf"/>
</dbReference>
<dbReference type="GO" id="GO:0009061">
    <property type="term" value="P:anaerobic respiration"/>
    <property type="evidence" value="ECO:0007669"/>
    <property type="project" value="TreeGrafter"/>
</dbReference>
<dbReference type="SUPFAM" id="SSF50692">
    <property type="entry name" value="ADC-like"/>
    <property type="match status" value="1"/>
</dbReference>
<proteinExistence type="inferred from homology"/>
<evidence type="ECO:0000259" key="9">
    <source>
        <dbReference type="PROSITE" id="PS51669"/>
    </source>
</evidence>
<comment type="cofactor">
    <cofactor evidence="1">
        <name>Mo-bis(molybdopterin guanine dinucleotide)</name>
        <dbReference type="ChEBI" id="CHEBI:60539"/>
    </cofactor>
</comment>
<dbReference type="GO" id="GO:0009389">
    <property type="term" value="F:dimethyl sulfoxide reductase activity"/>
    <property type="evidence" value="ECO:0007669"/>
    <property type="project" value="InterPro"/>
</dbReference>
<dbReference type="Gene3D" id="3.40.228.10">
    <property type="entry name" value="Dimethylsulfoxide Reductase, domain 2"/>
    <property type="match status" value="1"/>
</dbReference>
<dbReference type="InterPro" id="IPR006656">
    <property type="entry name" value="Mopterin_OxRdtase"/>
</dbReference>
<dbReference type="InterPro" id="IPR019546">
    <property type="entry name" value="TAT_signal_bac_arc"/>
</dbReference>
<sequence>MTIVADVGLDQERTGTSRRSFLKWSAAAGGTAALVPAVANLGMPEVRAEGATGMAEADRTVWNACLANCQSRCPLRLQVKDGIVVRVLPDSTGSDEMGDFNIRACVRGRAQRERIYSPNRIKRPMKRVGERGGGQWQEISWEEAFDTIASEMKRVKDTYGNEALWYHYGSGSTGGNITKRGTWPRLLNTYGGYLGQFGDYSTAQITAAFPYTYGEWISSNSLEDAQRSQLQVMFGNNPLETRMSGGGELAVVQKVRKDFQVRTIVIDPRYSDTAAIAGDDWVPIRPGTDAALIAGMIHVMVEEGLHDQAFLDKYCVGFDEATLPEGAPANSSYRAYLAGKGTDGIEKTPEWAAEITGVPAARIRKLAREIAAAKPAAITQGWGPQRHATGENSARAIFLLAAVTGNIGIPGGGNGAREGNTTLPVKAFPLFDGEAPPVKTQISCFNWIDAINDGPSMTATKDGVRGKEKLDVGIKLMVVNASNTLINQHNDIHVTQETLRDDSKCEFIVVIDHQWTATCDWGDIVLPSTTNFEEIDLIPGASCGDMGWAIYGDKAIEPVFESKTGYEMCTEIARRLGIEKEFTQGRTQEQWRDWLFEQTREKIPEFPTKEQLAEMGVFRKHSPTGPRVAMKDFRDDPVANPLKTPSGKIEIYSQLLHEMSQKWEFPGERSGDRLTALPEHVDSWEGALEARKSEYPLQCIAHHYKGRTHSSYANLPTMNEAHPQMLWINPVDARARGIENDDEILVRNARGTVKTVARVTPRIAPGVVSLPQGAWYRPNSKGVDEGGCVNTLMKYHPSPLAKGNPGHTALVEVEKVN</sequence>
<dbReference type="OrthoDB" id="9759518at2"/>
<dbReference type="CDD" id="cd02794">
    <property type="entry name" value="MopB_CT_DmsA-EC"/>
    <property type="match status" value="1"/>
</dbReference>
<dbReference type="SMART" id="SM00926">
    <property type="entry name" value="Molybdop_Fe4S4"/>
    <property type="match status" value="1"/>
</dbReference>
<evidence type="ECO:0000256" key="6">
    <source>
        <dbReference type="ARBA" id="ARBA00023002"/>
    </source>
</evidence>
<keyword evidence="5" id="KW-0732">Signal</keyword>
<keyword evidence="4" id="KW-0479">Metal-binding</keyword>
<dbReference type="CDD" id="cd02770">
    <property type="entry name" value="MopB_DmsA-EC"/>
    <property type="match status" value="1"/>
</dbReference>
<comment type="similarity">
    <text evidence="2">Belongs to the prokaryotic molybdopterin-containing oxidoreductase family.</text>
</comment>
<dbReference type="STRING" id="686624.SAMN04488242_0547"/>
<dbReference type="GO" id="GO:0030151">
    <property type="term" value="F:molybdenum ion binding"/>
    <property type="evidence" value="ECO:0007669"/>
    <property type="project" value="InterPro"/>
</dbReference>
<evidence type="ECO:0000256" key="5">
    <source>
        <dbReference type="ARBA" id="ARBA00022729"/>
    </source>
</evidence>
<dbReference type="RefSeq" id="WP_093248701.1">
    <property type="nucleotide sequence ID" value="NZ_FNGP01000001.1"/>
</dbReference>
<dbReference type="InterPro" id="IPR006963">
    <property type="entry name" value="Mopterin_OxRdtase_4Fe-4S_dom"/>
</dbReference>
<dbReference type="PANTHER" id="PTHR43742">
    <property type="entry name" value="TRIMETHYLAMINE-N-OXIDE REDUCTASE"/>
    <property type="match status" value="1"/>
</dbReference>
<dbReference type="Proteomes" id="UP000199475">
    <property type="component" value="Unassembled WGS sequence"/>
</dbReference>
<keyword evidence="8" id="KW-0411">Iron-sulfur</keyword>
<dbReference type="GO" id="GO:0051539">
    <property type="term" value="F:4 iron, 4 sulfur cluster binding"/>
    <property type="evidence" value="ECO:0007669"/>
    <property type="project" value="InterPro"/>
</dbReference>
<name>A0A1G9HVY0_9ACTN</name>
<evidence type="ECO:0000256" key="4">
    <source>
        <dbReference type="ARBA" id="ARBA00022723"/>
    </source>
</evidence>
<dbReference type="Gene3D" id="3.40.50.740">
    <property type="match status" value="2"/>
</dbReference>
<evidence type="ECO:0000256" key="7">
    <source>
        <dbReference type="ARBA" id="ARBA00023004"/>
    </source>
</evidence>
<dbReference type="PANTHER" id="PTHR43742:SF3">
    <property type="entry name" value="DIMETHYL SULFOXIDE REDUCTASE DMSA"/>
    <property type="match status" value="1"/>
</dbReference>
<dbReference type="NCBIfam" id="TIGR01409">
    <property type="entry name" value="TAT_signal_seq"/>
    <property type="match status" value="1"/>
</dbReference>
<dbReference type="Gene3D" id="2.20.25.90">
    <property type="entry name" value="ADC-like domains"/>
    <property type="match status" value="1"/>
</dbReference>
<evidence type="ECO:0000256" key="3">
    <source>
        <dbReference type="ARBA" id="ARBA00022505"/>
    </source>
</evidence>
<dbReference type="InterPro" id="IPR011888">
    <property type="entry name" value="Anaer_DMSO_reductase"/>
</dbReference>
<dbReference type="InterPro" id="IPR006311">
    <property type="entry name" value="TAT_signal"/>
</dbReference>
<keyword evidence="11" id="KW-1185">Reference proteome</keyword>
<dbReference type="InterPro" id="IPR050612">
    <property type="entry name" value="Prok_Mopterin_Oxidored"/>
</dbReference>
<keyword evidence="3" id="KW-0500">Molybdenum</keyword>
<dbReference type="InterPro" id="IPR006657">
    <property type="entry name" value="MoPterin_dinucl-bd_dom"/>
</dbReference>
<protein>
    <submittedName>
        <fullName evidence="10">Anaerobic dimethyl sulfoxide reductase subunit A</fullName>
    </submittedName>
</protein>
<dbReference type="Pfam" id="PF04879">
    <property type="entry name" value="Molybdop_Fe4S4"/>
    <property type="match status" value="1"/>
</dbReference>
<evidence type="ECO:0000313" key="11">
    <source>
        <dbReference type="Proteomes" id="UP000199475"/>
    </source>
</evidence>
<dbReference type="PROSITE" id="PS00932">
    <property type="entry name" value="MOLYBDOPTERIN_PROK_3"/>
    <property type="match status" value="1"/>
</dbReference>
<dbReference type="Pfam" id="PF00384">
    <property type="entry name" value="Molybdopterin"/>
    <property type="match status" value="1"/>
</dbReference>
<dbReference type="Pfam" id="PF01568">
    <property type="entry name" value="Molydop_binding"/>
    <property type="match status" value="1"/>
</dbReference>
<accession>A0A1G9HVY0</accession>
<keyword evidence="6" id="KW-0560">Oxidoreductase</keyword>
<evidence type="ECO:0000313" key="10">
    <source>
        <dbReference type="EMBL" id="SDL16824.1"/>
    </source>
</evidence>
<dbReference type="AlphaFoldDB" id="A0A1G9HVY0"/>
<organism evidence="10 11">
    <name type="scientific">Tessaracoccus oleiagri</name>
    <dbReference type="NCBI Taxonomy" id="686624"/>
    <lineage>
        <taxon>Bacteria</taxon>
        <taxon>Bacillati</taxon>
        <taxon>Actinomycetota</taxon>
        <taxon>Actinomycetes</taxon>
        <taxon>Propionibacteriales</taxon>
        <taxon>Propionibacteriaceae</taxon>
        <taxon>Tessaracoccus</taxon>
    </lineage>
</organism>
<evidence type="ECO:0000256" key="1">
    <source>
        <dbReference type="ARBA" id="ARBA00001942"/>
    </source>
</evidence>
<evidence type="ECO:0000256" key="8">
    <source>
        <dbReference type="ARBA" id="ARBA00023014"/>
    </source>
</evidence>
<dbReference type="PROSITE" id="PS51318">
    <property type="entry name" value="TAT"/>
    <property type="match status" value="1"/>
</dbReference>
<dbReference type="NCBIfam" id="TIGR02166">
    <property type="entry name" value="dmsA_ynfE"/>
    <property type="match status" value="1"/>
</dbReference>
<dbReference type="SUPFAM" id="SSF53706">
    <property type="entry name" value="Formate dehydrogenase/DMSO reductase, domains 1-3"/>
    <property type="match status" value="1"/>
</dbReference>
<dbReference type="EMBL" id="FNGP01000001">
    <property type="protein sequence ID" value="SDL16824.1"/>
    <property type="molecule type" value="Genomic_DNA"/>
</dbReference>
<evidence type="ECO:0000256" key="2">
    <source>
        <dbReference type="ARBA" id="ARBA00010312"/>
    </source>
</evidence>
<dbReference type="Pfam" id="PF10518">
    <property type="entry name" value="TAT_signal"/>
    <property type="match status" value="1"/>
</dbReference>
<feature type="domain" description="4Fe-4S Mo/W bis-MGD-type" evidence="9">
    <location>
        <begin position="58"/>
        <end position="119"/>
    </location>
</feature>
<dbReference type="GO" id="GO:0030288">
    <property type="term" value="C:outer membrane-bounded periplasmic space"/>
    <property type="evidence" value="ECO:0007669"/>
    <property type="project" value="TreeGrafter"/>
</dbReference>
<dbReference type="InterPro" id="IPR006655">
    <property type="entry name" value="Mopterin_OxRdtase_prok_CS"/>
</dbReference>
<keyword evidence="7" id="KW-0408">Iron</keyword>
<dbReference type="PROSITE" id="PS51669">
    <property type="entry name" value="4FE4S_MOW_BIS_MGD"/>
    <property type="match status" value="1"/>
</dbReference>
<gene>
    <name evidence="10" type="ORF">SAMN04488242_0547</name>
</gene>